<keyword evidence="2" id="KW-1185">Reference proteome</keyword>
<protein>
    <submittedName>
        <fullName evidence="1">Uncharacterized protein</fullName>
    </submittedName>
</protein>
<gene>
    <name evidence="1" type="ORF">NPIL_638221</name>
</gene>
<dbReference type="Proteomes" id="UP000887013">
    <property type="component" value="Unassembled WGS sequence"/>
</dbReference>
<accession>A0A8X6QPN1</accession>
<dbReference type="AlphaFoldDB" id="A0A8X6QPN1"/>
<reference evidence="1" key="1">
    <citation type="submission" date="2020-08" db="EMBL/GenBank/DDBJ databases">
        <title>Multicomponent nature underlies the extraordinary mechanical properties of spider dragline silk.</title>
        <authorList>
            <person name="Kono N."/>
            <person name="Nakamura H."/>
            <person name="Mori M."/>
            <person name="Yoshida Y."/>
            <person name="Ohtoshi R."/>
            <person name="Malay A.D."/>
            <person name="Moran D.A.P."/>
            <person name="Tomita M."/>
            <person name="Numata K."/>
            <person name="Arakawa K."/>
        </authorList>
    </citation>
    <scope>NUCLEOTIDE SEQUENCE</scope>
</reference>
<comment type="caution">
    <text evidence="1">The sequence shown here is derived from an EMBL/GenBank/DDBJ whole genome shotgun (WGS) entry which is preliminary data.</text>
</comment>
<name>A0A8X6QPN1_NEPPI</name>
<evidence type="ECO:0000313" key="1">
    <source>
        <dbReference type="EMBL" id="GFU36355.1"/>
    </source>
</evidence>
<sequence length="86" mass="10051">MSTFLRTQWSRVQNSSGIQGQQLTLSPFSEHGVEKHPRCLGENARRRNYNVTSMRANYRAPQVIKSRGEHHLRRFFKGIDFLPSIH</sequence>
<dbReference type="EMBL" id="BMAW01083946">
    <property type="protein sequence ID" value="GFU36355.1"/>
    <property type="molecule type" value="Genomic_DNA"/>
</dbReference>
<evidence type="ECO:0000313" key="2">
    <source>
        <dbReference type="Proteomes" id="UP000887013"/>
    </source>
</evidence>
<proteinExistence type="predicted"/>
<organism evidence="1 2">
    <name type="scientific">Nephila pilipes</name>
    <name type="common">Giant wood spider</name>
    <name type="synonym">Nephila maculata</name>
    <dbReference type="NCBI Taxonomy" id="299642"/>
    <lineage>
        <taxon>Eukaryota</taxon>
        <taxon>Metazoa</taxon>
        <taxon>Ecdysozoa</taxon>
        <taxon>Arthropoda</taxon>
        <taxon>Chelicerata</taxon>
        <taxon>Arachnida</taxon>
        <taxon>Araneae</taxon>
        <taxon>Araneomorphae</taxon>
        <taxon>Entelegynae</taxon>
        <taxon>Araneoidea</taxon>
        <taxon>Nephilidae</taxon>
        <taxon>Nephila</taxon>
    </lineage>
</organism>